<reference evidence="1" key="1">
    <citation type="submission" date="2022-11" db="EMBL/GenBank/DDBJ databases">
        <authorList>
            <person name="Kikuchi T."/>
        </authorList>
    </citation>
    <scope>NUCLEOTIDE SEQUENCE</scope>
    <source>
        <strain evidence="1">PS1010</strain>
    </source>
</reference>
<sequence length="30" mass="3452">MYLSIFLNAYLPNPETLNLTTLEKISPVKK</sequence>
<dbReference type="AlphaFoldDB" id="A0A9P1IBB9"/>
<name>A0A9P1IBB9_9PELO</name>
<comment type="caution">
    <text evidence="1">The sequence shown here is derived from an EMBL/GenBank/DDBJ whole genome shotgun (WGS) entry which is preliminary data.</text>
</comment>
<proteinExistence type="predicted"/>
<protein>
    <submittedName>
        <fullName evidence="1">Uncharacterized protein</fullName>
    </submittedName>
</protein>
<organism evidence="1 2">
    <name type="scientific">Caenorhabditis angaria</name>
    <dbReference type="NCBI Taxonomy" id="860376"/>
    <lineage>
        <taxon>Eukaryota</taxon>
        <taxon>Metazoa</taxon>
        <taxon>Ecdysozoa</taxon>
        <taxon>Nematoda</taxon>
        <taxon>Chromadorea</taxon>
        <taxon>Rhabditida</taxon>
        <taxon>Rhabditina</taxon>
        <taxon>Rhabditomorpha</taxon>
        <taxon>Rhabditoidea</taxon>
        <taxon>Rhabditidae</taxon>
        <taxon>Peloderinae</taxon>
        <taxon>Caenorhabditis</taxon>
    </lineage>
</organism>
<gene>
    <name evidence="1" type="ORF">CAMP_LOCUS4345</name>
</gene>
<dbReference type="Proteomes" id="UP001152747">
    <property type="component" value="Unassembled WGS sequence"/>
</dbReference>
<evidence type="ECO:0000313" key="2">
    <source>
        <dbReference type="Proteomes" id="UP001152747"/>
    </source>
</evidence>
<evidence type="ECO:0000313" key="1">
    <source>
        <dbReference type="EMBL" id="CAI5441708.1"/>
    </source>
</evidence>
<dbReference type="EMBL" id="CANHGI010000002">
    <property type="protein sequence ID" value="CAI5441708.1"/>
    <property type="molecule type" value="Genomic_DNA"/>
</dbReference>
<accession>A0A9P1IBB9</accession>
<keyword evidence="2" id="KW-1185">Reference proteome</keyword>